<dbReference type="SUPFAM" id="SSF56112">
    <property type="entry name" value="Protein kinase-like (PK-like)"/>
    <property type="match status" value="1"/>
</dbReference>
<feature type="compositionally biased region" description="Polar residues" evidence="13">
    <location>
        <begin position="833"/>
        <end position="846"/>
    </location>
</feature>
<feature type="compositionally biased region" description="Low complexity" evidence="13">
    <location>
        <begin position="1835"/>
        <end position="1861"/>
    </location>
</feature>
<dbReference type="Pfam" id="PF12202">
    <property type="entry name" value="OSR1_C"/>
    <property type="match status" value="1"/>
</dbReference>
<keyword evidence="10" id="KW-0067">ATP-binding</keyword>
<feature type="compositionally biased region" description="Polar residues" evidence="13">
    <location>
        <begin position="109"/>
        <end position="134"/>
    </location>
</feature>
<evidence type="ECO:0000313" key="15">
    <source>
        <dbReference type="EMBL" id="TKS77786.1"/>
    </source>
</evidence>
<evidence type="ECO:0000256" key="4">
    <source>
        <dbReference type="ARBA" id="ARBA00022490"/>
    </source>
</evidence>
<feature type="compositionally biased region" description="Low complexity" evidence="13">
    <location>
        <begin position="1413"/>
        <end position="1427"/>
    </location>
</feature>
<dbReference type="STRING" id="240159.A0A4U5URP7"/>
<evidence type="ECO:0000259" key="14">
    <source>
        <dbReference type="PROSITE" id="PS50011"/>
    </source>
</evidence>
<dbReference type="FunFam" id="1.10.510.10:FF:000006">
    <property type="entry name" value="Serine/threonine-protein kinase WNK1 isoform 2"/>
    <property type="match status" value="1"/>
</dbReference>
<comment type="subcellular location">
    <subcellularLocation>
        <location evidence="2">Cytoplasm</location>
    </subcellularLocation>
</comment>
<dbReference type="Pfam" id="PF24889">
    <property type="entry name" value="CCTL2_WNK"/>
    <property type="match status" value="1"/>
</dbReference>
<feature type="compositionally biased region" description="Polar residues" evidence="13">
    <location>
        <begin position="2458"/>
        <end position="2472"/>
    </location>
</feature>
<feature type="region of interest" description="Disordered" evidence="13">
    <location>
        <begin position="2557"/>
        <end position="2577"/>
    </location>
</feature>
<comment type="catalytic activity">
    <reaction evidence="12">
        <text>L-seryl-[protein] + ATP = O-phospho-L-seryl-[protein] + ADP + H(+)</text>
        <dbReference type="Rhea" id="RHEA:17989"/>
        <dbReference type="Rhea" id="RHEA-COMP:9863"/>
        <dbReference type="Rhea" id="RHEA-COMP:11604"/>
        <dbReference type="ChEBI" id="CHEBI:15378"/>
        <dbReference type="ChEBI" id="CHEBI:29999"/>
        <dbReference type="ChEBI" id="CHEBI:30616"/>
        <dbReference type="ChEBI" id="CHEBI:83421"/>
        <dbReference type="ChEBI" id="CHEBI:456216"/>
        <dbReference type="EC" id="2.7.11.1"/>
    </reaction>
</comment>
<feature type="region of interest" description="Disordered" evidence="13">
    <location>
        <begin position="1539"/>
        <end position="1663"/>
    </location>
</feature>
<evidence type="ECO:0000256" key="2">
    <source>
        <dbReference type="ARBA" id="ARBA00004496"/>
    </source>
</evidence>
<gene>
    <name evidence="15" type="ORF">D9C73_011877</name>
</gene>
<feature type="compositionally biased region" description="Low complexity" evidence="13">
    <location>
        <begin position="1321"/>
        <end position="1338"/>
    </location>
</feature>
<dbReference type="FunFam" id="3.10.20.90:FF:000012">
    <property type="entry name" value="Serine/threonine-protein kinase WNK1 isoform 2"/>
    <property type="match status" value="1"/>
</dbReference>
<feature type="compositionally biased region" description="Low complexity" evidence="13">
    <location>
        <begin position="2418"/>
        <end position="2446"/>
    </location>
</feature>
<dbReference type="GO" id="GO:0004674">
    <property type="term" value="F:protein serine/threonine kinase activity"/>
    <property type="evidence" value="ECO:0007669"/>
    <property type="project" value="UniProtKB-KW"/>
</dbReference>
<dbReference type="GO" id="GO:0005524">
    <property type="term" value="F:ATP binding"/>
    <property type="evidence" value="ECO:0007669"/>
    <property type="project" value="UniProtKB-KW"/>
</dbReference>
<comment type="cofactor">
    <cofactor evidence="1">
        <name>Mg(2+)</name>
        <dbReference type="ChEBI" id="CHEBI:18420"/>
    </cofactor>
</comment>
<proteinExistence type="predicted"/>
<feature type="region of interest" description="Disordered" evidence="13">
    <location>
        <begin position="1269"/>
        <end position="1342"/>
    </location>
</feature>
<protein>
    <recommendedName>
        <fullName evidence="3">non-specific serine/threonine protein kinase</fullName>
        <ecNumber evidence="3">2.7.11.1</ecNumber>
    </recommendedName>
</protein>
<feature type="region of interest" description="Disordered" evidence="13">
    <location>
        <begin position="1973"/>
        <end position="2013"/>
    </location>
</feature>
<feature type="region of interest" description="Disordered" evidence="13">
    <location>
        <begin position="2279"/>
        <end position="2327"/>
    </location>
</feature>
<dbReference type="EMBL" id="CM014087">
    <property type="protein sequence ID" value="TKS77786.1"/>
    <property type="molecule type" value="Genomic_DNA"/>
</dbReference>
<dbReference type="PROSITE" id="PS00108">
    <property type="entry name" value="PROTEIN_KINASE_ST"/>
    <property type="match status" value="1"/>
</dbReference>
<evidence type="ECO:0000256" key="13">
    <source>
        <dbReference type="SAM" id="MobiDB-lite"/>
    </source>
</evidence>
<feature type="domain" description="Protein kinase" evidence="14">
    <location>
        <begin position="184"/>
        <end position="527"/>
    </location>
</feature>
<dbReference type="GO" id="GO:0005737">
    <property type="term" value="C:cytoplasm"/>
    <property type="evidence" value="ECO:0007669"/>
    <property type="project" value="UniProtKB-SubCell"/>
</dbReference>
<feature type="region of interest" description="Disordered" evidence="13">
    <location>
        <begin position="830"/>
        <end position="854"/>
    </location>
</feature>
<keyword evidence="4" id="KW-0963">Cytoplasm</keyword>
<feature type="region of interest" description="Disordered" evidence="13">
    <location>
        <begin position="1736"/>
        <end position="1771"/>
    </location>
</feature>
<dbReference type="FunFam" id="3.30.200.20:FF:000494">
    <property type="entry name" value="serine/threonine-protein kinase WNK2 isoform X2"/>
    <property type="match status" value="1"/>
</dbReference>
<comment type="catalytic activity">
    <reaction evidence="11">
        <text>L-threonyl-[protein] + ATP = O-phospho-L-threonyl-[protein] + ADP + H(+)</text>
        <dbReference type="Rhea" id="RHEA:46608"/>
        <dbReference type="Rhea" id="RHEA-COMP:11060"/>
        <dbReference type="Rhea" id="RHEA-COMP:11605"/>
        <dbReference type="ChEBI" id="CHEBI:15378"/>
        <dbReference type="ChEBI" id="CHEBI:30013"/>
        <dbReference type="ChEBI" id="CHEBI:30616"/>
        <dbReference type="ChEBI" id="CHEBI:61977"/>
        <dbReference type="ChEBI" id="CHEBI:456216"/>
        <dbReference type="EC" id="2.7.11.1"/>
    </reaction>
</comment>
<feature type="region of interest" description="Disordered" evidence="13">
    <location>
        <begin position="2137"/>
        <end position="2267"/>
    </location>
</feature>
<feature type="compositionally biased region" description="Basic residues" evidence="13">
    <location>
        <begin position="1641"/>
        <end position="1652"/>
    </location>
</feature>
<evidence type="ECO:0000256" key="10">
    <source>
        <dbReference type="ARBA" id="ARBA00022840"/>
    </source>
</evidence>
<feature type="region of interest" description="Disordered" evidence="13">
    <location>
        <begin position="2035"/>
        <end position="2090"/>
    </location>
</feature>
<dbReference type="Gene3D" id="3.10.20.90">
    <property type="entry name" value="Phosphatidylinositol 3-kinase Catalytic Subunit, Chain A, domain 1"/>
    <property type="match status" value="2"/>
</dbReference>
<evidence type="ECO:0000256" key="7">
    <source>
        <dbReference type="ARBA" id="ARBA00022679"/>
    </source>
</evidence>
<evidence type="ECO:0000256" key="5">
    <source>
        <dbReference type="ARBA" id="ARBA00022527"/>
    </source>
</evidence>
<feature type="compositionally biased region" description="Polar residues" evidence="13">
    <location>
        <begin position="1934"/>
        <end position="1948"/>
    </location>
</feature>
<feature type="compositionally biased region" description="Polar residues" evidence="13">
    <location>
        <begin position="1806"/>
        <end position="1833"/>
    </location>
</feature>
<dbReference type="PANTHER" id="PTHR13902">
    <property type="entry name" value="SERINE/THREONINE-PROTEIN KINASE WNK WITH NO LYSINE -RELATED"/>
    <property type="match status" value="1"/>
</dbReference>
<dbReference type="EC" id="2.7.11.1" evidence="3"/>
<feature type="compositionally biased region" description="Low complexity" evidence="13">
    <location>
        <begin position="1539"/>
        <end position="1575"/>
    </location>
</feature>
<keyword evidence="8" id="KW-0547">Nucleotide-binding</keyword>
<feature type="compositionally biased region" description="Polar residues" evidence="13">
    <location>
        <begin position="1973"/>
        <end position="1999"/>
    </location>
</feature>
<dbReference type="Proteomes" id="UP000298787">
    <property type="component" value="Chromosome 10"/>
</dbReference>
<feature type="region of interest" description="Disordered" evidence="13">
    <location>
        <begin position="1408"/>
        <end position="1427"/>
    </location>
</feature>
<dbReference type="InterPro" id="IPR024678">
    <property type="entry name" value="Kinase_OSR1/WNK_CCT"/>
</dbReference>
<feature type="region of interest" description="Disordered" evidence="13">
    <location>
        <begin position="108"/>
        <end position="149"/>
    </location>
</feature>
<feature type="region of interest" description="Disordered" evidence="13">
    <location>
        <begin position="1"/>
        <end position="22"/>
    </location>
</feature>
<reference evidence="15 16" key="1">
    <citation type="submission" date="2019-01" db="EMBL/GenBank/DDBJ databases">
        <title>Genome Assembly of Collichthys lucidus.</title>
        <authorList>
            <person name="Cai M."/>
            <person name="Xiao S."/>
        </authorList>
    </citation>
    <scope>NUCLEOTIDE SEQUENCE [LARGE SCALE GENOMIC DNA]</scope>
    <source>
        <strain evidence="15">JT15FE1705JMU</strain>
        <tissue evidence="15">Muscle</tissue>
    </source>
</reference>
<feature type="region of interest" description="Disordered" evidence="13">
    <location>
        <begin position="2368"/>
        <end position="2394"/>
    </location>
</feature>
<evidence type="ECO:0000256" key="12">
    <source>
        <dbReference type="ARBA" id="ARBA00048679"/>
    </source>
</evidence>
<feature type="region of interest" description="Disordered" evidence="13">
    <location>
        <begin position="1933"/>
        <end position="1957"/>
    </location>
</feature>
<evidence type="ECO:0000256" key="6">
    <source>
        <dbReference type="ARBA" id="ARBA00022553"/>
    </source>
</evidence>
<keyword evidence="7" id="KW-0808">Transferase</keyword>
<feature type="compositionally biased region" description="Polar residues" evidence="13">
    <location>
        <begin position="1608"/>
        <end position="1620"/>
    </location>
</feature>
<dbReference type="SMART" id="SM00220">
    <property type="entry name" value="S_TKc"/>
    <property type="match status" value="1"/>
</dbReference>
<evidence type="ECO:0000313" key="16">
    <source>
        <dbReference type="Proteomes" id="UP000298787"/>
    </source>
</evidence>
<feature type="region of interest" description="Disordered" evidence="13">
    <location>
        <begin position="2410"/>
        <end position="2521"/>
    </location>
</feature>
<dbReference type="InterPro" id="IPR008271">
    <property type="entry name" value="Ser/Thr_kinase_AS"/>
</dbReference>
<dbReference type="Gene3D" id="3.30.200.20">
    <property type="entry name" value="Phosphorylase Kinase, domain 1"/>
    <property type="match status" value="2"/>
</dbReference>
<evidence type="ECO:0000256" key="9">
    <source>
        <dbReference type="ARBA" id="ARBA00022777"/>
    </source>
</evidence>
<feature type="region of interest" description="Disordered" evidence="13">
    <location>
        <begin position="1801"/>
        <end position="1862"/>
    </location>
</feature>
<dbReference type="InterPro" id="IPR050588">
    <property type="entry name" value="WNK_Ser-Thr_kinase"/>
</dbReference>
<evidence type="ECO:0000256" key="3">
    <source>
        <dbReference type="ARBA" id="ARBA00012513"/>
    </source>
</evidence>
<feature type="compositionally biased region" description="Low complexity" evidence="13">
    <location>
        <begin position="2137"/>
        <end position="2147"/>
    </location>
</feature>
<accession>A0A4U5URP7</accession>
<evidence type="ECO:0000256" key="1">
    <source>
        <dbReference type="ARBA" id="ARBA00001946"/>
    </source>
</evidence>
<evidence type="ECO:0000256" key="8">
    <source>
        <dbReference type="ARBA" id="ARBA00022741"/>
    </source>
</evidence>
<organism evidence="15 16">
    <name type="scientific">Collichthys lucidus</name>
    <name type="common">Big head croaker</name>
    <name type="synonym">Sciaena lucida</name>
    <dbReference type="NCBI Taxonomy" id="240159"/>
    <lineage>
        <taxon>Eukaryota</taxon>
        <taxon>Metazoa</taxon>
        <taxon>Chordata</taxon>
        <taxon>Craniata</taxon>
        <taxon>Vertebrata</taxon>
        <taxon>Euteleostomi</taxon>
        <taxon>Actinopterygii</taxon>
        <taxon>Neopterygii</taxon>
        <taxon>Teleostei</taxon>
        <taxon>Neoteleostei</taxon>
        <taxon>Acanthomorphata</taxon>
        <taxon>Eupercaria</taxon>
        <taxon>Sciaenidae</taxon>
        <taxon>Collichthys</taxon>
    </lineage>
</organism>
<dbReference type="FunFam" id="3.10.20.90:FF:000007">
    <property type="entry name" value="Serine/threonine-protein kinase WNK1 isoform 1"/>
    <property type="match status" value="1"/>
</dbReference>
<evidence type="ECO:0000256" key="11">
    <source>
        <dbReference type="ARBA" id="ARBA00047899"/>
    </source>
</evidence>
<feature type="compositionally biased region" description="Polar residues" evidence="13">
    <location>
        <begin position="2036"/>
        <end position="2068"/>
    </location>
</feature>
<feature type="region of interest" description="Disordered" evidence="13">
    <location>
        <begin position="1480"/>
        <end position="1499"/>
    </location>
</feature>
<dbReference type="InterPro" id="IPR056865">
    <property type="entry name" value="CCTL2_WNK"/>
</dbReference>
<keyword evidence="5" id="KW-0723">Serine/threonine-protein kinase</keyword>
<dbReference type="Pfam" id="PF00069">
    <property type="entry name" value="Pkinase"/>
    <property type="match status" value="1"/>
</dbReference>
<keyword evidence="6" id="KW-0597">Phosphoprotein</keyword>
<sequence>MEPEANSNSERHQELKYPSVPKSQCDVTMNMYEAVSDGNVNLVDPVVRGGSDPSAYPSSSYQRNVHQRFIRRSLWFSDTDEQAFEAPECDNRSKILNINLRTIVDRTRGTSSGIQEGSSTESQGGQKDSATESASADEEKEKGGDALNLTCNDAGKAAIKAASEENEEEAEMKAVSTSPGGRFLKFDIELGRGSFKTVYKGLDTETWVEVAWCELQAFLKRNLEFVAPVGFISRLNVVVWHAGGLSQEEPTLPTIVPDLLGHIQQKQCKCRYQLVLREHMRSVTRVNFGPRAATVQQRALGDRKLSKVERQRFKEEAEMLKGLQHPNIVRFYDFWESPLKGKKCIVLVTELMTSGTLKTYLKRFKVMKPKVLRSWCRQILKGLHFLHTRTPPIIHRDLKCDNIFITGPTGSVKIGDLGLATLKAASFAKSVIGTPEFMAPEMYEEHYDEAVDVYAFGMCMLEMATSEYPYSECQNAAQIYRKVTSGVKPASYNKVMDPEIKEIIGECICQKKEERYTIKDLLNHAFFAEDTGVRVELAEEDDGKKASIALKLWVEDHKKLKGKYKESGAIEFTFDLEKEVPEVVAQEMVESGFFHESDAKTVGKSIRDRVALIKWRRERMVSAAAAVNQGEGGHRIQMTPSQGISAGAAHVGQPMLEPEEPEADQHNRLRNLPTSATSVTSDGTLDSGMGSTVYSDCHSSQQSVLYQSLLEPITMATQQCQSSSPLPTARPHSCEKGEVWEATMSPELRTGLGAAARRGSAPVLDTQRANHIAQLHALIQSRRSISPTPTVPENQSVLSPTWLHSESKDGFPSHSALPLLQVSSPSEYRRLSDTSIRPSSEATSENLPLPVSSGRRHSDLSSLLSVTSHHNHHFTMHQNHVCQACLSLFLLRSQEIGHHYSSVVMPTHHCPCDFRHHPSSGGTLSTPGYGRLKGSSDCSDFSLLQQSLFNIISRKSAPCHTAPTQVLHSSAAHRPACSDADSSLKSHLLSGSLVGDQEPLRDCEDRFCARAQQLPKAVGVASSAGHQNQQSIQGLASSSTPVHVPLQYVQPEQSYPAAPYTGQHSAATPAPASLCSVNIQHTASAASYTPPSVQQTQTAASISASAVPQHVVQNYQAPGHQQQQATAASSLTFPLKGQQTCQNCVAPTQQQAHSASGYPASVQQQTAAATTTLSVQQPAQSFPLASVAPPMAATAQCHPAQAPSALQQVQAAVSLQNQQPDQSSATPALYNQQIPIQQEHQQPLLQNTQSNIQLTQHAGQAYIQSQLQHNQETVHSIHQQMTQPTHHAQSIQPPAQQQVHITTLQKHSQKTMQMVVRQQSHDVSQSPVQQVQTPASQPHPTAAPVVQLAATHQSYPPAGLPDPASQSYAHCTLNVLQQQTASVQTQYPPAQSTAALQTYGGANQLVTPQSHPALSQHSQAAHIAQQSVPAGQNISQLGQDGQVHGQNLSQLASSVPAQALPIQQSVAQAAVHQQLQPLQISNNLPPTHTSQQVPQQTLVSHPELAPTAQLTQPAVFSSPAQSGSDLGTATTAAQLDKSPCQLPLQGPSQSQIQSQIPVLQPSDSQRTSSGSASSSVTHQKQLSSLTGAAGQGPTEANTEDQAAEKHTGGQSYDSVNSDATSGKEMSDGYEGTHGGKGEAKVRKHHRRSTRTRSRQEKISRPKLSMLNVCNTGDKMVECQLETHNHKMVTFKFDLDGDAPEEIATYMVENDFILLLEKEMFIEQLKDIVDKAEDMLSEDAEAERNSDQGGSPKQSEGAGTLGAEASKVSTPSTPQLVYQQNVLHTGKRWFIICPVAETPMLEKEKTTSQTSAAQESEKTVPSSARSNSNTTAVTTPAASLSSQSASSSPSQPPAAQTSVQPQDQNIDKARIQQFQPCVSKHTVGAAGASHRNSLTVEEPCISAVSMVTDMPCCAIVPPVSLDINAIDKGAAEGLASSQTNQPNQKSSPTGELPPQLASHQSVVLQQPYATPMQAGTVTQPQSPAHQASQNFQSTSHQQPVSGGPGESDSEGPRRVEFVDRTIKTLDEKLRNLLYQEHTPSQSSSAVPDPQASSTEGVSSPPVSDGQSTEGALPKKKGEPLPQIPERTDSVGALSDSAVAAANRVLNRRDVTTSSKHRFQIIPTPPDVICRLEKSITSCSSYNSPAPSSGSGGPHSQTQGEGSKEKGGIAVGQSSVTAAADNETAGTSRPHCSHRYSAPPNFYHATPTSSPDLIPRHMPRAQTIDTPTHHHYHHSSHLYSDSADEDSSSVALPPAHPPPPAHALSEHSGSDLMKRAVAFLRRSGRSKSEQSSDSPNRQPAAMNGHTPSPSAGHAHSSYISSDNDSEFEDADMRKELQKLREKHMKEISELQAFQRNEIEHLYKELGKTLPPNVGLLHAAPPSGRRRRASKHKLKAGKLLNPMVQQLKNNLNTSTERKGESAASSSGSPAKSSVLSDGSAHSSGSSSSSNQPGTAPEKVHTQQPCSLKGSFSSDNIYAGLHSDGMANQAGPGQGSSLNTTTAQTATSQTQPPLTTATSSPSPQPITRLAQVQTNNSNNKRGTFTDDLHKLVDDWTKETVAAANQPRPSLNQIKQQRRQQDLEGRAPLMGAASHEMKCHVGPSKFQLPLSCPLTAALSPGMPTTLAPNSSAMLPPGYMLPAGSYGGKVPGPLYPQQWPTMPSPVGSMGPVGLLGAARMMPYATIANPGMKAYPLVMHDPESGPCPKTTRTT</sequence>
<dbReference type="PROSITE" id="PS50011">
    <property type="entry name" value="PROTEIN_KINASE_DOM"/>
    <property type="match status" value="1"/>
</dbReference>
<dbReference type="InterPro" id="IPR000719">
    <property type="entry name" value="Prot_kinase_dom"/>
</dbReference>
<keyword evidence="9 15" id="KW-0418">Kinase</keyword>
<feature type="compositionally biased region" description="Basic residues" evidence="13">
    <location>
        <begin position="2381"/>
        <end position="2393"/>
    </location>
</feature>
<name>A0A4U5URP7_COLLU</name>
<dbReference type="InterPro" id="IPR011009">
    <property type="entry name" value="Kinase-like_dom_sf"/>
</dbReference>
<keyword evidence="16" id="KW-1185">Reference proteome</keyword>
<feature type="compositionally biased region" description="Low complexity" evidence="13">
    <location>
        <begin position="2496"/>
        <end position="2517"/>
    </location>
</feature>
<feature type="compositionally biased region" description="Polar residues" evidence="13">
    <location>
        <begin position="1576"/>
        <end position="1586"/>
    </location>
</feature>
<feature type="compositionally biased region" description="Polar residues" evidence="13">
    <location>
        <begin position="1269"/>
        <end position="1312"/>
    </location>
</feature>
<dbReference type="Gene3D" id="1.10.510.10">
    <property type="entry name" value="Transferase(Phosphotransferase) domain 1"/>
    <property type="match status" value="1"/>
</dbReference>
<dbReference type="CDD" id="cd13983">
    <property type="entry name" value="STKc_WNK"/>
    <property type="match status" value="1"/>
</dbReference>